<proteinExistence type="predicted"/>
<dbReference type="Proteomes" id="UP000199048">
    <property type="component" value="Unassembled WGS sequence"/>
</dbReference>
<dbReference type="STRING" id="582667.SAMN05192568_102151"/>
<evidence type="ECO:0000313" key="1">
    <source>
        <dbReference type="EMBL" id="SFM16259.1"/>
    </source>
</evidence>
<gene>
    <name evidence="1" type="ORF">SAMN05192568_102151</name>
</gene>
<reference evidence="2" key="1">
    <citation type="submission" date="2016-10" db="EMBL/GenBank/DDBJ databases">
        <authorList>
            <person name="Varghese N."/>
            <person name="Submissions S."/>
        </authorList>
    </citation>
    <scope>NUCLEOTIDE SEQUENCE [LARGE SCALE GENOMIC DNA]</scope>
    <source>
        <strain evidence="2">BL36</strain>
    </source>
</reference>
<keyword evidence="2" id="KW-1185">Reference proteome</keyword>
<name>A0A1I4NL95_9HYPH</name>
<protein>
    <submittedName>
        <fullName evidence="1">Uncharacterized protein</fullName>
    </submittedName>
</protein>
<organism evidence="1 2">
    <name type="scientific">Methylobacterium pseudosasicola</name>
    <dbReference type="NCBI Taxonomy" id="582667"/>
    <lineage>
        <taxon>Bacteria</taxon>
        <taxon>Pseudomonadati</taxon>
        <taxon>Pseudomonadota</taxon>
        <taxon>Alphaproteobacteria</taxon>
        <taxon>Hyphomicrobiales</taxon>
        <taxon>Methylobacteriaceae</taxon>
        <taxon>Methylobacterium</taxon>
    </lineage>
</organism>
<dbReference type="AlphaFoldDB" id="A0A1I4NL95"/>
<dbReference type="OrthoDB" id="6057486at2"/>
<dbReference type="EMBL" id="FOTK01000021">
    <property type="protein sequence ID" value="SFM16259.1"/>
    <property type="molecule type" value="Genomic_DNA"/>
</dbReference>
<evidence type="ECO:0000313" key="2">
    <source>
        <dbReference type="Proteomes" id="UP000199048"/>
    </source>
</evidence>
<sequence>MPKKIVRPQAVVTPELKARLAAMEARNAVPRPRRVGAFDIDAYVNDIATGVTERPGIVREDQGVMLDREESEAMHDASRHMAQVAVGCRDMAKLGGLCGFELSHDAWIRAAEDVDALPTVVHIILSQRRLTDPHAMVDDIGLDCICDAIERVGVCRGMALLDATRRGGALTLSAERLVDRAHSATRALTALLYRHARTARYRAWRDQTPYRE</sequence>
<accession>A0A1I4NL95</accession>
<dbReference type="RefSeq" id="WP_092043221.1">
    <property type="nucleotide sequence ID" value="NZ_FOTK01000021.1"/>
</dbReference>